<dbReference type="PROSITE" id="PS51736">
    <property type="entry name" value="RECOMBINASES_3"/>
    <property type="match status" value="1"/>
</dbReference>
<dbReference type="PANTHER" id="PTHR30461">
    <property type="entry name" value="DNA-INVERTASE FROM LAMBDOID PROPHAGE"/>
    <property type="match status" value="1"/>
</dbReference>
<dbReference type="Gene3D" id="3.40.50.1390">
    <property type="entry name" value="Resolvase, N-terminal catalytic domain"/>
    <property type="match status" value="1"/>
</dbReference>
<dbReference type="PROSITE" id="PS00398">
    <property type="entry name" value="RECOMBINASES_2"/>
    <property type="match status" value="1"/>
</dbReference>
<dbReference type="HOGENOM" id="CLU_010686_13_0_9"/>
<dbReference type="AlphaFoldDB" id="A0A0H3JWP1"/>
<evidence type="ECO:0000256" key="4">
    <source>
        <dbReference type="ARBA" id="ARBA00023172"/>
    </source>
</evidence>
<keyword evidence="4" id="KW-0233">DNA recombination</keyword>
<evidence type="ECO:0000256" key="1">
    <source>
        <dbReference type="ARBA" id="ARBA00009913"/>
    </source>
</evidence>
<comment type="similarity">
    <text evidence="1">Belongs to the site-specific recombinase resolvase family.</text>
</comment>
<dbReference type="PROSITE" id="PS00397">
    <property type="entry name" value="RECOMBINASES_1"/>
    <property type="match status" value="1"/>
</dbReference>
<dbReference type="GO" id="GO:0000150">
    <property type="term" value="F:DNA strand exchange activity"/>
    <property type="evidence" value="ECO:0007669"/>
    <property type="project" value="InterPro"/>
</dbReference>
<dbReference type="PANTHER" id="PTHR30461:SF26">
    <property type="entry name" value="RESOLVASE HOMOLOG YNEB"/>
    <property type="match status" value="1"/>
</dbReference>
<feature type="domain" description="Resolvase/invertase-type recombinase catalytic" evidence="7">
    <location>
        <begin position="2"/>
        <end position="112"/>
    </location>
</feature>
<protein>
    <submittedName>
        <fullName evidence="8">Truncated resolvase</fullName>
    </submittedName>
</protein>
<evidence type="ECO:0000259" key="7">
    <source>
        <dbReference type="PROSITE" id="PS51736"/>
    </source>
</evidence>
<dbReference type="EMBL" id="AP003367">
    <property type="protein sequence ID" value="BAB47538.1"/>
    <property type="molecule type" value="Genomic_DNA"/>
</dbReference>
<gene>
    <name evidence="8" type="primary">truncated-res</name>
</gene>
<evidence type="ECO:0000313" key="9">
    <source>
        <dbReference type="Proteomes" id="UP000002481"/>
    </source>
</evidence>
<evidence type="ECO:0000256" key="5">
    <source>
        <dbReference type="PIRSR" id="PIRSR606118-50"/>
    </source>
</evidence>
<dbReference type="KEGG" id="sav:SAVP030"/>
<evidence type="ECO:0000313" key="8">
    <source>
        <dbReference type="EMBL" id="BAB47538.1"/>
    </source>
</evidence>
<dbReference type="InterPro" id="IPR036162">
    <property type="entry name" value="Resolvase-like_N_sf"/>
</dbReference>
<keyword evidence="2" id="KW-0229">DNA integration</keyword>
<dbReference type="GO" id="GO:0003677">
    <property type="term" value="F:DNA binding"/>
    <property type="evidence" value="ECO:0007669"/>
    <property type="project" value="UniProtKB-KW"/>
</dbReference>
<feature type="active site" description="O-(5'-phospho-DNA)-serine intermediate" evidence="5 6">
    <location>
        <position position="10"/>
    </location>
</feature>
<dbReference type="InterPro" id="IPR006119">
    <property type="entry name" value="Resolv_N"/>
</dbReference>
<dbReference type="Pfam" id="PF00239">
    <property type="entry name" value="Resolvase"/>
    <property type="match status" value="1"/>
</dbReference>
<accession>A0A0H3JWP1</accession>
<proteinExistence type="inferred from homology"/>
<dbReference type="GO" id="GO:0015074">
    <property type="term" value="P:DNA integration"/>
    <property type="evidence" value="ECO:0007669"/>
    <property type="project" value="UniProtKB-KW"/>
</dbReference>
<keyword evidence="8" id="KW-0614">Plasmid</keyword>
<dbReference type="CDD" id="cd03768">
    <property type="entry name" value="SR_ResInv"/>
    <property type="match status" value="1"/>
</dbReference>
<evidence type="ECO:0000256" key="3">
    <source>
        <dbReference type="ARBA" id="ARBA00023125"/>
    </source>
</evidence>
<evidence type="ECO:0000256" key="2">
    <source>
        <dbReference type="ARBA" id="ARBA00022908"/>
    </source>
</evidence>
<name>A0A0H3JWP1_STAAM</name>
<keyword evidence="3" id="KW-0238">DNA-binding</keyword>
<dbReference type="PhylomeDB" id="A0A0H3JWP1"/>
<reference evidence="8 9" key="1">
    <citation type="journal article" date="2001" name="Lancet">
        <title>Whole genome sequencing of meticillin-resistant Staphylococcus aureus.</title>
        <authorList>
            <person name="Kuroda M."/>
            <person name="Ohta T."/>
            <person name="Uchiyama I."/>
            <person name="Baba T."/>
            <person name="Yuzawa H."/>
            <person name="Kobayashi I."/>
            <person name="Cui L."/>
            <person name="Oguchi A."/>
            <person name="Aoki K."/>
            <person name="Nagai Y."/>
            <person name="Lian J."/>
            <person name="Ito T."/>
            <person name="Kanamori M."/>
            <person name="Matsumaru H."/>
            <person name="Maruyama A."/>
            <person name="Murakami H."/>
            <person name="Hosoyama A."/>
            <person name="Mizutani-Ui Y."/>
            <person name="Takahashi N.K."/>
            <person name="Sawano T."/>
            <person name="Inoue R."/>
            <person name="Kaito C."/>
            <person name="Sekimizu K."/>
            <person name="Hirakawa H."/>
            <person name="Kuhara S."/>
            <person name="Goto S."/>
            <person name="Yabuzaki J."/>
            <person name="Kanehisa M."/>
            <person name="Yamashita A."/>
            <person name="Oshima K."/>
            <person name="Furuya K."/>
            <person name="Yoshino C."/>
            <person name="Shiba T."/>
            <person name="Hattori M."/>
            <person name="Ogasawara N."/>
            <person name="Hayashi H."/>
            <person name="Hiramatsu K."/>
        </authorList>
    </citation>
    <scope>NUCLEOTIDE SEQUENCE [LARGE SCALE GENOMIC DNA]</scope>
    <source>
        <strain evidence="9">Mu50 / ATCC 700699</strain>
        <plasmid evidence="8 9">VRSAp</plasmid>
    </source>
</reference>
<sequence>MAKIGYARVSTQDQSLDGQIDTLEEYGCERIFSEKASGRKTKRTELDKCLDYLREGDILVVYKLDRLGRTTKQLIELSQWLDENSIDLHIIDMNVSTKDAMGKMFFTVLLQS</sequence>
<evidence type="ECO:0000256" key="6">
    <source>
        <dbReference type="PROSITE-ProRule" id="PRU10137"/>
    </source>
</evidence>
<dbReference type="InterPro" id="IPR006118">
    <property type="entry name" value="Recombinase_CS"/>
</dbReference>
<dbReference type="Proteomes" id="UP000002481">
    <property type="component" value="Plasmid VRSAp"/>
</dbReference>
<geneLocation type="plasmid" evidence="8 9">
    <name>VRSAp</name>
</geneLocation>
<dbReference type="SMART" id="SM00857">
    <property type="entry name" value="Resolvase"/>
    <property type="match status" value="1"/>
</dbReference>
<dbReference type="SUPFAM" id="SSF53041">
    <property type="entry name" value="Resolvase-like"/>
    <property type="match status" value="1"/>
</dbReference>
<dbReference type="InterPro" id="IPR050639">
    <property type="entry name" value="SSR_resolvase"/>
</dbReference>
<organism evidence="8 9">
    <name type="scientific">Staphylococcus aureus (strain Mu50 / ATCC 700699)</name>
    <dbReference type="NCBI Taxonomy" id="158878"/>
    <lineage>
        <taxon>Bacteria</taxon>
        <taxon>Bacillati</taxon>
        <taxon>Bacillota</taxon>
        <taxon>Bacilli</taxon>
        <taxon>Bacillales</taxon>
        <taxon>Staphylococcaceae</taxon>
        <taxon>Staphylococcus</taxon>
    </lineage>
</organism>